<sequence>MNSTASSSTYERLLSAVKDKSLPRVDAVLANINLATLTCEEKREILHTACKKQFSVFEVTQRLLDHGFDPRAQDSDQQTALHIAGGSRDFAAVELLIQYVPGDEEEYISIGDVFGQTALHIACEQMAPVEFLNFLLQQIPDKENKRAYVNLRNTFGQTALHILSCHAGRKAQEISGPLAQCLLKADADKSAKWKGWPAGYYACYYSNLCLMEMLVEPGSDLLSRPIYDGNTCLYVAAVYGYADCVEWVLSNSDFKNILDSSHYTAWERLISQKSFDIRVAKPFISREFQERRLGVGCYWDISKHHGGWNVVCMGFLKDLAGLIGARLSFLDDGQISSDVVDWPDIELYKSPRTQNGFCFRYASCTFMKLPKNPERKRLKYSSMTDRISICMPYVEFKTAYYLNKWRDPDENEAFYWKYLSEHRKYCGSRKLLHDVFFPPLTLDEYCCHSLSGDALNRRNCDQATLNPLGKASHITPGTQTLRGIPPDETLITVNQAWIWRIEDNFIISAGCDVEPGSLSDVGSNDLLRYIALVLGRFCWPSCPLPISELDDTEPELYLRYQRAIVDVSEEAETYLWDIGAKGIKSGTEKTCLHRIVDIGDELSMVRRVITEQQTVWKTFAKKAWPRYWNHNLGYIVIRESHRQSFDKRERYEWKLILETDTSSEERITHVRQLEEEAQRVERTVMLMIELKSKHATIAESHASAIMSAAVVGFTVVTIIFTPMSYMATLFALPIQNLQKNQSKSMFGDSGAYSSGFVAWTTSECLLFCFPAFRPSDFPRRIAVAVAIVMATTTI</sequence>
<keyword evidence="2" id="KW-1185">Reference proteome</keyword>
<name>A0ACC1R0T9_9HYPO</name>
<evidence type="ECO:0000313" key="1">
    <source>
        <dbReference type="EMBL" id="KAJ3495115.1"/>
    </source>
</evidence>
<comment type="caution">
    <text evidence="1">The sequence shown here is derived from an EMBL/GenBank/DDBJ whole genome shotgun (WGS) entry which is preliminary data.</text>
</comment>
<proteinExistence type="predicted"/>
<dbReference type="Proteomes" id="UP001148737">
    <property type="component" value="Unassembled WGS sequence"/>
</dbReference>
<protein>
    <submittedName>
        <fullName evidence="1">Uncharacterized protein</fullName>
    </submittedName>
</protein>
<dbReference type="EMBL" id="JANAKD010000311">
    <property type="protein sequence ID" value="KAJ3495115.1"/>
    <property type="molecule type" value="Genomic_DNA"/>
</dbReference>
<accession>A0ACC1R0T9</accession>
<evidence type="ECO:0000313" key="2">
    <source>
        <dbReference type="Proteomes" id="UP001148737"/>
    </source>
</evidence>
<gene>
    <name evidence="1" type="ORF">NLG97_g3626</name>
</gene>
<reference evidence="1" key="1">
    <citation type="submission" date="2022-07" db="EMBL/GenBank/DDBJ databases">
        <title>Genome Sequence of Lecanicillium saksenae.</title>
        <authorList>
            <person name="Buettner E."/>
        </authorList>
    </citation>
    <scope>NUCLEOTIDE SEQUENCE</scope>
    <source>
        <strain evidence="1">VT-O1</strain>
    </source>
</reference>
<organism evidence="1 2">
    <name type="scientific">Lecanicillium saksenae</name>
    <dbReference type="NCBI Taxonomy" id="468837"/>
    <lineage>
        <taxon>Eukaryota</taxon>
        <taxon>Fungi</taxon>
        <taxon>Dikarya</taxon>
        <taxon>Ascomycota</taxon>
        <taxon>Pezizomycotina</taxon>
        <taxon>Sordariomycetes</taxon>
        <taxon>Hypocreomycetidae</taxon>
        <taxon>Hypocreales</taxon>
        <taxon>Cordycipitaceae</taxon>
        <taxon>Lecanicillium</taxon>
    </lineage>
</organism>